<dbReference type="EMBL" id="GL377302">
    <property type="protein sequence ID" value="EFJ03862.1"/>
    <property type="molecule type" value="Genomic_DNA"/>
</dbReference>
<dbReference type="OMA" id="MAPWHAK"/>
<dbReference type="PANTHER" id="PTHR11289:SF0">
    <property type="entry name" value="BREAST CANCER TYPE 2 SUSCEPTIBILITY PROTEIN"/>
    <property type="match status" value="1"/>
</dbReference>
<name>D8PRR5_SCHCM</name>
<dbReference type="RefSeq" id="XP_003038764.1">
    <property type="nucleotide sequence ID" value="XM_003038718.1"/>
</dbReference>
<dbReference type="GeneID" id="9585060"/>
<dbReference type="InterPro" id="IPR015187">
    <property type="entry name" value="BRCA2_OB_1"/>
</dbReference>
<dbReference type="Gene3D" id="2.40.50.140">
    <property type="entry name" value="Nucleic acid-binding proteins"/>
    <property type="match status" value="3"/>
</dbReference>
<evidence type="ECO:0000259" key="2">
    <source>
        <dbReference type="Pfam" id="PF09103"/>
    </source>
</evidence>
<dbReference type="AlphaFoldDB" id="D8PRR5"/>
<dbReference type="GO" id="GO:0006355">
    <property type="term" value="P:regulation of DNA-templated transcription"/>
    <property type="evidence" value="ECO:0007669"/>
    <property type="project" value="TreeGrafter"/>
</dbReference>
<dbReference type="KEGG" id="scm:SCHCO_064762"/>
<dbReference type="Pfam" id="PF09103">
    <property type="entry name" value="BRCA-2_OB1"/>
    <property type="match status" value="1"/>
</dbReference>
<dbReference type="OrthoDB" id="21095at2759"/>
<proteinExistence type="predicted"/>
<protein>
    <recommendedName>
        <fullName evidence="2">BRCA2 OB1 domain-containing protein</fullName>
    </recommendedName>
</protein>
<organism evidence="4">
    <name type="scientific">Schizophyllum commune (strain H4-8 / FGSC 9210)</name>
    <name type="common">Split gill fungus</name>
    <dbReference type="NCBI Taxonomy" id="578458"/>
    <lineage>
        <taxon>Eukaryota</taxon>
        <taxon>Fungi</taxon>
        <taxon>Dikarya</taxon>
        <taxon>Basidiomycota</taxon>
        <taxon>Agaricomycotina</taxon>
        <taxon>Agaricomycetes</taxon>
        <taxon>Agaricomycetidae</taxon>
        <taxon>Agaricales</taxon>
        <taxon>Schizophyllaceae</taxon>
        <taxon>Schizophyllum</taxon>
    </lineage>
</organism>
<dbReference type="PANTHER" id="PTHR11289">
    <property type="entry name" value="BREAST CANCER TYPE 2 SUSCEPTIBILITY PROTEIN BRCA2"/>
    <property type="match status" value="1"/>
</dbReference>
<evidence type="ECO:0000313" key="4">
    <source>
        <dbReference type="Proteomes" id="UP000007431"/>
    </source>
</evidence>
<dbReference type="Proteomes" id="UP000007431">
    <property type="component" value="Unassembled WGS sequence"/>
</dbReference>
<gene>
    <name evidence="3" type="ORF">SCHCODRAFT_64762</name>
</gene>
<keyword evidence="4" id="KW-1185">Reference proteome</keyword>
<dbReference type="SUPFAM" id="SSF50249">
    <property type="entry name" value="Nucleic acid-binding proteins"/>
    <property type="match status" value="2"/>
</dbReference>
<dbReference type="InParanoid" id="D8PRR5"/>
<dbReference type="HOGENOM" id="CLU_045563_0_0_1"/>
<dbReference type="InterPro" id="IPR012340">
    <property type="entry name" value="NA-bd_OB-fold"/>
</dbReference>
<evidence type="ECO:0000256" key="1">
    <source>
        <dbReference type="SAM" id="MobiDB-lite"/>
    </source>
</evidence>
<dbReference type="GO" id="GO:0000724">
    <property type="term" value="P:double-strand break repair via homologous recombination"/>
    <property type="evidence" value="ECO:0007669"/>
    <property type="project" value="InterPro"/>
</dbReference>
<reference evidence="3 4" key="1">
    <citation type="journal article" date="2010" name="Nat. Biotechnol.">
        <title>Genome sequence of the model mushroom Schizophyllum commune.</title>
        <authorList>
            <person name="Ohm R.A."/>
            <person name="de Jong J.F."/>
            <person name="Lugones L.G."/>
            <person name="Aerts A."/>
            <person name="Kothe E."/>
            <person name="Stajich J.E."/>
            <person name="de Vries R.P."/>
            <person name="Record E."/>
            <person name="Levasseur A."/>
            <person name="Baker S.E."/>
            <person name="Bartholomew K.A."/>
            <person name="Coutinho P.M."/>
            <person name="Erdmann S."/>
            <person name="Fowler T.J."/>
            <person name="Gathman A.C."/>
            <person name="Lombard V."/>
            <person name="Henrissat B."/>
            <person name="Knabe N."/>
            <person name="Kuees U."/>
            <person name="Lilly W.W."/>
            <person name="Lindquist E."/>
            <person name="Lucas S."/>
            <person name="Magnuson J.K."/>
            <person name="Piumi F."/>
            <person name="Raudaskoski M."/>
            <person name="Salamov A."/>
            <person name="Schmutz J."/>
            <person name="Schwarze F.W.M.R."/>
            <person name="vanKuyk P.A."/>
            <person name="Horton J.S."/>
            <person name="Grigoriev I.V."/>
            <person name="Woesten H.A.B."/>
        </authorList>
    </citation>
    <scope>NUCLEOTIDE SEQUENCE [LARGE SCALE GENOMIC DNA]</scope>
    <source>
        <strain evidence="4">H4-8 / FGSC 9210</strain>
    </source>
</reference>
<dbReference type="STRING" id="578458.D8PRR5"/>
<accession>D8PRR5</accession>
<sequence>MARGVRRGLIGVGRKIAMTGARLSSESKDPQEVLEAYNSTCLILSGNSSHLAPWHAKLGFQPLGGPYICTLGSLTPDGGVACVLDLVVERAYPVAYIEFIEQEDGTTRREGPRTAADEARENDKWQRKRDNEAAKLHAVFEKKVHRYLGYADRCEQKAAAKGFQPNPDESPPDSIDGIYDQLEEPADANEALANISVIEAGWLAKYIRDSIEKESERARDDMEKELAETCPPRNVRSFRVIVGRDARTNRKPANRNAQITVWDVMNLALYEGRPEGTIEVGHRFLITNLMPSAQSAWMGNEPDAEIYLSTRRDTRWTRLKTIT</sequence>
<feature type="region of interest" description="Disordered" evidence="1">
    <location>
        <begin position="159"/>
        <end position="179"/>
    </location>
</feature>
<dbReference type="eggNOG" id="KOG4751">
    <property type="taxonomic scope" value="Eukaryota"/>
</dbReference>
<feature type="domain" description="BRCA2 OB1" evidence="2">
    <location>
        <begin position="2"/>
        <end position="61"/>
    </location>
</feature>
<dbReference type="VEuPathDB" id="FungiDB:SCHCODRAFT_064762"/>
<dbReference type="InterPro" id="IPR015525">
    <property type="entry name" value="BRCA2"/>
</dbReference>
<evidence type="ECO:0000313" key="3">
    <source>
        <dbReference type="EMBL" id="EFJ03862.1"/>
    </source>
</evidence>